<dbReference type="InterPro" id="IPR058288">
    <property type="entry name" value="DUF7982"/>
</dbReference>
<dbReference type="EMBL" id="JBHTAT010000001">
    <property type="protein sequence ID" value="MFC7254433.1"/>
    <property type="molecule type" value="Genomic_DNA"/>
</dbReference>
<keyword evidence="6" id="KW-1185">Reference proteome</keyword>
<evidence type="ECO:0000256" key="2">
    <source>
        <dbReference type="SAM" id="MobiDB-lite"/>
    </source>
</evidence>
<dbReference type="GeneID" id="96952747"/>
<dbReference type="RefSeq" id="WP_379702635.1">
    <property type="nucleotide sequence ID" value="NZ_JBHTAT010000001.1"/>
</dbReference>
<keyword evidence="3" id="KW-0472">Membrane</keyword>
<comment type="caution">
    <text evidence="5">The sequence shown here is derived from an EMBL/GenBank/DDBJ whole genome shotgun (WGS) entry which is preliminary data.</text>
</comment>
<name>A0ABD5ZWL3_9EURY</name>
<evidence type="ECO:0000313" key="5">
    <source>
        <dbReference type="EMBL" id="MFC7254433.1"/>
    </source>
</evidence>
<keyword evidence="3" id="KW-1133">Transmembrane helix</keyword>
<evidence type="ECO:0000256" key="1">
    <source>
        <dbReference type="SAM" id="Coils"/>
    </source>
</evidence>
<keyword evidence="1" id="KW-0175">Coiled coil</keyword>
<feature type="transmembrane region" description="Helical" evidence="3">
    <location>
        <begin position="91"/>
        <end position="109"/>
    </location>
</feature>
<dbReference type="AlphaFoldDB" id="A0ABD5ZWL3"/>
<evidence type="ECO:0000313" key="6">
    <source>
        <dbReference type="Proteomes" id="UP001596434"/>
    </source>
</evidence>
<accession>A0ABD5ZWL3</accession>
<protein>
    <recommendedName>
        <fullName evidence="4">DUF7982 domain-containing protein</fullName>
    </recommendedName>
</protein>
<dbReference type="Pfam" id="PF25939">
    <property type="entry name" value="DUF7982"/>
    <property type="match status" value="1"/>
</dbReference>
<dbReference type="Proteomes" id="UP001596434">
    <property type="component" value="Unassembled WGS sequence"/>
</dbReference>
<keyword evidence="3" id="KW-0812">Transmembrane</keyword>
<feature type="transmembrane region" description="Helical" evidence="3">
    <location>
        <begin position="68"/>
        <end position="85"/>
    </location>
</feature>
<evidence type="ECO:0000259" key="4">
    <source>
        <dbReference type="Pfam" id="PF25939"/>
    </source>
</evidence>
<feature type="coiled-coil region" evidence="1">
    <location>
        <begin position="35"/>
        <end position="62"/>
    </location>
</feature>
<feature type="region of interest" description="Disordered" evidence="2">
    <location>
        <begin position="1"/>
        <end position="24"/>
    </location>
</feature>
<organism evidence="5 6">
    <name type="scientific">Haloplanus litoreus</name>
    <dbReference type="NCBI Taxonomy" id="767515"/>
    <lineage>
        <taxon>Archaea</taxon>
        <taxon>Methanobacteriati</taxon>
        <taxon>Methanobacteriota</taxon>
        <taxon>Stenosarchaea group</taxon>
        <taxon>Halobacteria</taxon>
        <taxon>Halobacteriales</taxon>
        <taxon>Haloferacaceae</taxon>
        <taxon>Haloplanus</taxon>
    </lineage>
</organism>
<feature type="domain" description="DUF7982" evidence="4">
    <location>
        <begin position="37"/>
        <end position="300"/>
    </location>
</feature>
<reference evidence="5 6" key="1">
    <citation type="journal article" date="2019" name="Int. J. Syst. Evol. Microbiol.">
        <title>The Global Catalogue of Microorganisms (GCM) 10K type strain sequencing project: providing services to taxonomists for standard genome sequencing and annotation.</title>
        <authorList>
            <consortium name="The Broad Institute Genomics Platform"/>
            <consortium name="The Broad Institute Genome Sequencing Center for Infectious Disease"/>
            <person name="Wu L."/>
            <person name="Ma J."/>
        </authorList>
    </citation>
    <scope>NUCLEOTIDE SEQUENCE [LARGE SCALE GENOMIC DNA]</scope>
    <source>
        <strain evidence="5 6">GX21</strain>
    </source>
</reference>
<proteinExistence type="predicted"/>
<sequence length="300" mass="32198">MSTSEDGVDGERWQPGNGDRGTRAFDDASLADLDADELPALVAELRAENRRLREEYARARRTEYRNSAMALFALGLLAVAGALALPVGREVLFILGSIGLFGGTMTWFLTPERLVTTTVGRSIYESAAETGNRLRDELGLQETAVYVPVNRRPVNGVPVRLFVPQSPEYELPSVEALTSLFVLPDATAKRGVAVRPTASRLIGEVEKSTGGIASDPSELTVQLADALVEQFELVDGAEPAVDAESGRITVRVHGSVYDGLTGFDHPVPSVLGTGCAVGLDQPITVEVTESEDDTLVTCRW</sequence>
<evidence type="ECO:0000256" key="3">
    <source>
        <dbReference type="SAM" id="Phobius"/>
    </source>
</evidence>
<gene>
    <name evidence="5" type="ORF">ACFQKE_03815</name>
</gene>